<sequence>MKKALLTSSLALALGVTGLSGVNGSHEAQASETTQAVKVDFNELANLARNNSETLNERPVHAGAYNYSFNKDGYSYNFESDGVYWTWEYKYTGAADTVVNHTSTQTKAVQQFDNVKEHSPIQHTAYQAPAKQFKQTTYQAPVQQKAPVQQSAYKAPVSQTSTSNVSVNAHLQLIAQRESGGNIRAINPTSGAAGKYQFLQSTWDTVAPAEWKGKSPASAPESVQDAAAVKLYNEYGAQHWVTA</sequence>
<dbReference type="RefSeq" id="WP_099577554.1">
    <property type="nucleotide sequence ID" value="NZ_MJBI02000001.1"/>
</dbReference>
<keyword evidence="5" id="KW-1185">Reference proteome</keyword>
<dbReference type="AlphaFoldDB" id="A0A2G5NT99"/>
<evidence type="ECO:0000313" key="5">
    <source>
        <dbReference type="Proteomes" id="UP000229523"/>
    </source>
</evidence>
<keyword evidence="1" id="KW-0378">Hydrolase</keyword>
<dbReference type="InterPro" id="IPR010618">
    <property type="entry name" value="RPF"/>
</dbReference>
<dbReference type="CDD" id="cd13925">
    <property type="entry name" value="RPF"/>
    <property type="match status" value="1"/>
</dbReference>
<evidence type="ECO:0000313" key="4">
    <source>
        <dbReference type="EMBL" id="RAI82889.1"/>
    </source>
</evidence>
<comment type="caution">
    <text evidence="4">The sequence shown here is derived from an EMBL/GenBank/DDBJ whole genome shotgun (WGS) entry which is preliminary data.</text>
</comment>
<name>A0A2G5NT99_9STAP</name>
<gene>
    <name evidence="4" type="ORF">BFS35_004175</name>
</gene>
<evidence type="ECO:0000256" key="2">
    <source>
        <dbReference type="ARBA" id="ARBA00023295"/>
    </source>
</evidence>
<dbReference type="InterPro" id="IPR023346">
    <property type="entry name" value="Lysozyme-like_dom_sf"/>
</dbReference>
<dbReference type="SUPFAM" id="SSF53955">
    <property type="entry name" value="Lysozyme-like"/>
    <property type="match status" value="1"/>
</dbReference>
<dbReference type="GO" id="GO:0016798">
    <property type="term" value="F:hydrolase activity, acting on glycosyl bonds"/>
    <property type="evidence" value="ECO:0007669"/>
    <property type="project" value="UniProtKB-KW"/>
</dbReference>
<accession>A0A2G5NT99</accession>
<feature type="domain" description="Resuscitation-promoting factor core lysozyme-like" evidence="3">
    <location>
        <begin position="167"/>
        <end position="243"/>
    </location>
</feature>
<keyword evidence="2" id="KW-0326">Glycosidase</keyword>
<organism evidence="4 5">
    <name type="scientific">Macrococcoides goetzii</name>
    <dbReference type="NCBI Taxonomy" id="1891097"/>
    <lineage>
        <taxon>Bacteria</taxon>
        <taxon>Bacillati</taxon>
        <taxon>Bacillota</taxon>
        <taxon>Bacilli</taxon>
        <taxon>Bacillales</taxon>
        <taxon>Staphylococcaceae</taxon>
        <taxon>Macrococcoides</taxon>
    </lineage>
</organism>
<dbReference type="Pfam" id="PF06737">
    <property type="entry name" value="Transglycosylas"/>
    <property type="match status" value="1"/>
</dbReference>
<proteinExistence type="predicted"/>
<dbReference type="Gene3D" id="1.10.530.10">
    <property type="match status" value="1"/>
</dbReference>
<reference evidence="4 5" key="1">
    <citation type="journal article" date="2018" name="Front. Microbiol.">
        <title>Description and Comparative Genomics of Macrococcus caseolyticus subsp. hominis subsp. nov., Macrococcus goetzii sp. nov., Macrococcus epidermidis sp. nov., and Macrococcus bohemicus sp. nov., Novel Macrococci From Human Clinical Material With Virulence Potential and Suspected Uptake of Foreign DNA by Natural Transformation.</title>
        <authorList>
            <person name="Maslanova I."/>
            <person name="Wertheimer Z."/>
            <person name="Sedlacek I."/>
            <person name="Svec P."/>
            <person name="Indrakova A."/>
            <person name="Kovarovic V."/>
            <person name="Schumann P."/>
            <person name="Sproer C."/>
            <person name="Kralova S."/>
            <person name="Sedo O."/>
            <person name="Kristofova L."/>
            <person name="Vrbovska V."/>
            <person name="Fuzik T."/>
            <person name="Petras P."/>
            <person name="Zdrahal Z."/>
            <person name="Ruzickova V."/>
            <person name="Doskar J."/>
            <person name="Pantucek R."/>
        </authorList>
    </citation>
    <scope>NUCLEOTIDE SEQUENCE [LARGE SCALE GENOMIC DNA]</scope>
    <source>
        <strain evidence="4 5">CCM 4927</strain>
    </source>
</reference>
<dbReference type="Proteomes" id="UP000229523">
    <property type="component" value="Unassembled WGS sequence"/>
</dbReference>
<dbReference type="EMBL" id="MJBI02000001">
    <property type="protein sequence ID" value="RAI82889.1"/>
    <property type="molecule type" value="Genomic_DNA"/>
</dbReference>
<protein>
    <submittedName>
        <fullName evidence="4">Transglycosylase</fullName>
    </submittedName>
</protein>
<evidence type="ECO:0000259" key="3">
    <source>
        <dbReference type="Pfam" id="PF06737"/>
    </source>
</evidence>
<evidence type="ECO:0000256" key="1">
    <source>
        <dbReference type="ARBA" id="ARBA00022801"/>
    </source>
</evidence>